<sequence>MSHRKFSAPRHGSLGFTPRKRAARHRGKCKTFPKDDASKKPHLTAFLAYKAGMTHVVRDLDKPGSRMHKREVVEAVTILEAPPMVVVGIVGYIDTPSGMRTLTTVWAQHLSAECLRRFYKNWYRSKKKAFTKYQKALAANKARVFDREVARLKKYCTVVRVIAHTQVRKLNQRQKKAHIMEIQVNGGSIADKVDFAVSLLEKPVPVDNVFGDSELVDTIGVTKGKGYEGVTTRWGVTRLPRKTHRGLRKVACIGAWHPAAVQWSVPRAGQNGYHHRTELNKKIYRIGKGVRQEGGKIVHNNASTEFDLTEKSITPMGGFPHYGEVNEDYLMIKGAVIGPKKRVITIRKALLRPTKRWQLEKIAPKFIDTSSKFGHGRFQTKEEKEKFMGIRKKDKVVA</sequence>
<dbReference type="Proteomes" id="UP000011083">
    <property type="component" value="Unassembled WGS sequence"/>
</dbReference>
<dbReference type="FunFam" id="2.40.30.10:FF:000079">
    <property type="entry name" value="60S ribosomal protein L3"/>
    <property type="match status" value="1"/>
</dbReference>
<dbReference type="FunFam" id="4.10.960.10:FF:000002">
    <property type="entry name" value="60S ribosomal protein L3"/>
    <property type="match status" value="1"/>
</dbReference>
<proteinExistence type="inferred from homology"/>
<dbReference type="GO" id="GO:0022625">
    <property type="term" value="C:cytosolic large ribosomal subunit"/>
    <property type="evidence" value="ECO:0007669"/>
    <property type="project" value="TreeGrafter"/>
</dbReference>
<protein>
    <submittedName>
        <fullName evidence="6">Ribosomal protein L3, putative</fullName>
    </submittedName>
</protein>
<dbReference type="KEGG" id="acan:ACA1_264110"/>
<dbReference type="VEuPathDB" id="AmoebaDB:ACA1_264110"/>
<keyword evidence="7" id="KW-1185">Reference proteome</keyword>
<dbReference type="AlphaFoldDB" id="L8H1X4"/>
<dbReference type="GO" id="GO:0006412">
    <property type="term" value="P:translation"/>
    <property type="evidence" value="ECO:0007669"/>
    <property type="project" value="InterPro"/>
</dbReference>
<gene>
    <name evidence="6" type="ORF">ACA1_264110</name>
</gene>
<organism evidence="6 7">
    <name type="scientific">Acanthamoeba castellanii (strain ATCC 30010 / Neff)</name>
    <dbReference type="NCBI Taxonomy" id="1257118"/>
    <lineage>
        <taxon>Eukaryota</taxon>
        <taxon>Amoebozoa</taxon>
        <taxon>Discosea</taxon>
        <taxon>Longamoebia</taxon>
        <taxon>Centramoebida</taxon>
        <taxon>Acanthamoebidae</taxon>
        <taxon>Acanthamoeba</taxon>
    </lineage>
</organism>
<keyword evidence="3 4" id="KW-0687">Ribonucleoprotein</keyword>
<dbReference type="OrthoDB" id="1611972at2759"/>
<dbReference type="PANTHER" id="PTHR11363">
    <property type="entry name" value="60S RIBOSOMAL PROTEIN L3-RELATED"/>
    <property type="match status" value="1"/>
</dbReference>
<dbReference type="FunFam" id="3.30.1430.10:FF:000001">
    <property type="entry name" value="60S ribosomal protein L3"/>
    <property type="match status" value="1"/>
</dbReference>
<dbReference type="Pfam" id="PF00297">
    <property type="entry name" value="Ribosomal_L3"/>
    <property type="match status" value="1"/>
</dbReference>
<evidence type="ECO:0000256" key="5">
    <source>
        <dbReference type="SAM" id="MobiDB-lite"/>
    </source>
</evidence>
<feature type="compositionally biased region" description="Basic residues" evidence="5">
    <location>
        <begin position="18"/>
        <end position="31"/>
    </location>
</feature>
<dbReference type="GO" id="GO:0003735">
    <property type="term" value="F:structural constituent of ribosome"/>
    <property type="evidence" value="ECO:0007669"/>
    <property type="project" value="InterPro"/>
</dbReference>
<dbReference type="RefSeq" id="XP_004341325.1">
    <property type="nucleotide sequence ID" value="XM_004341277.1"/>
</dbReference>
<dbReference type="STRING" id="1257118.L8H1X4"/>
<comment type="similarity">
    <text evidence="1 4">Belongs to the universal ribosomal protein uL3 family.</text>
</comment>
<dbReference type="FunFam" id="2.40.30.10:FF:000351">
    <property type="entry name" value="Ribosomal protein L3"/>
    <property type="match status" value="1"/>
</dbReference>
<evidence type="ECO:0000256" key="4">
    <source>
        <dbReference type="RuleBase" id="RU003905"/>
    </source>
</evidence>
<dbReference type="InterPro" id="IPR044892">
    <property type="entry name" value="Ribosomal_L3_dom_3_arc_sf"/>
</dbReference>
<dbReference type="EMBL" id="KB007933">
    <property type="protein sequence ID" value="ELR19240.1"/>
    <property type="molecule type" value="Genomic_DNA"/>
</dbReference>
<dbReference type="GeneID" id="14920014"/>
<dbReference type="Gene3D" id="3.30.1430.10">
    <property type="match status" value="1"/>
</dbReference>
<dbReference type="SUPFAM" id="SSF50447">
    <property type="entry name" value="Translation proteins"/>
    <property type="match status" value="1"/>
</dbReference>
<name>L8H1X4_ACACF</name>
<dbReference type="PROSITE" id="PS00474">
    <property type="entry name" value="RIBOSOMAL_L3"/>
    <property type="match status" value="1"/>
</dbReference>
<feature type="region of interest" description="Disordered" evidence="5">
    <location>
        <begin position="1"/>
        <end position="37"/>
    </location>
</feature>
<evidence type="ECO:0000256" key="2">
    <source>
        <dbReference type="ARBA" id="ARBA00022980"/>
    </source>
</evidence>
<accession>L8H1X4</accession>
<dbReference type="InterPro" id="IPR009000">
    <property type="entry name" value="Transl_B-barrel_sf"/>
</dbReference>
<dbReference type="InterPro" id="IPR045077">
    <property type="entry name" value="L3_arc_euk"/>
</dbReference>
<dbReference type="Gene3D" id="4.10.960.10">
    <property type="entry name" value="Ribosomal protein L3, domain 3"/>
    <property type="match status" value="1"/>
</dbReference>
<evidence type="ECO:0000313" key="7">
    <source>
        <dbReference type="Proteomes" id="UP000011083"/>
    </source>
</evidence>
<keyword evidence="2 4" id="KW-0689">Ribosomal protein</keyword>
<dbReference type="GO" id="GO:0003723">
    <property type="term" value="F:RNA binding"/>
    <property type="evidence" value="ECO:0007669"/>
    <property type="project" value="TreeGrafter"/>
</dbReference>
<dbReference type="InterPro" id="IPR019926">
    <property type="entry name" value="Ribosomal_uL3_CS"/>
</dbReference>
<dbReference type="InterPro" id="IPR000597">
    <property type="entry name" value="Ribosomal_uL3"/>
</dbReference>
<evidence type="ECO:0000313" key="6">
    <source>
        <dbReference type="EMBL" id="ELR19240.1"/>
    </source>
</evidence>
<dbReference type="PANTHER" id="PTHR11363:SF5">
    <property type="entry name" value="LARGE RIBOSOMAL SUBUNIT PROTEIN UL3"/>
    <property type="match status" value="1"/>
</dbReference>
<evidence type="ECO:0000256" key="1">
    <source>
        <dbReference type="ARBA" id="ARBA00006540"/>
    </source>
</evidence>
<evidence type="ECO:0000256" key="3">
    <source>
        <dbReference type="ARBA" id="ARBA00023274"/>
    </source>
</evidence>
<dbReference type="Gene3D" id="2.40.30.10">
    <property type="entry name" value="Translation factors"/>
    <property type="match status" value="1"/>
</dbReference>
<reference evidence="6 7" key="1">
    <citation type="journal article" date="2013" name="Genome Biol.">
        <title>Genome of Acanthamoeba castellanii highlights extensive lateral gene transfer and early evolution of tyrosine kinase signaling.</title>
        <authorList>
            <person name="Clarke M."/>
            <person name="Lohan A.J."/>
            <person name="Liu B."/>
            <person name="Lagkouvardos I."/>
            <person name="Roy S."/>
            <person name="Zafar N."/>
            <person name="Bertelli C."/>
            <person name="Schilde C."/>
            <person name="Kianianmomeni A."/>
            <person name="Burglin T.R."/>
            <person name="Frech C."/>
            <person name="Turcotte B."/>
            <person name="Kopec K.O."/>
            <person name="Synnott J.M."/>
            <person name="Choo C."/>
            <person name="Paponov I."/>
            <person name="Finkler A."/>
            <person name="Soon Heng Tan C."/>
            <person name="Hutchins A.P."/>
            <person name="Weinmeier T."/>
            <person name="Rattei T."/>
            <person name="Chu J.S."/>
            <person name="Gimenez G."/>
            <person name="Irimia M."/>
            <person name="Rigden D.J."/>
            <person name="Fitzpatrick D.A."/>
            <person name="Lorenzo-Morales J."/>
            <person name="Bateman A."/>
            <person name="Chiu C.H."/>
            <person name="Tang P."/>
            <person name="Hegemann P."/>
            <person name="Fromm H."/>
            <person name="Raoult D."/>
            <person name="Greub G."/>
            <person name="Miranda-Saavedra D."/>
            <person name="Chen N."/>
            <person name="Nash P."/>
            <person name="Ginger M.L."/>
            <person name="Horn M."/>
            <person name="Schaap P."/>
            <person name="Caler L."/>
            <person name="Loftus B."/>
        </authorList>
    </citation>
    <scope>NUCLEOTIDE SEQUENCE [LARGE SCALE GENOMIC DNA]</scope>
    <source>
        <strain evidence="6 7">Neff</strain>
    </source>
</reference>
<dbReference type="OMA" id="QRTEYNK"/>